<accession>A0A0F9C6S2</accession>
<reference evidence="1" key="1">
    <citation type="journal article" date="2015" name="Nature">
        <title>Complex archaea that bridge the gap between prokaryotes and eukaryotes.</title>
        <authorList>
            <person name="Spang A."/>
            <person name="Saw J.H."/>
            <person name="Jorgensen S.L."/>
            <person name="Zaremba-Niedzwiedzka K."/>
            <person name="Martijn J."/>
            <person name="Lind A.E."/>
            <person name="van Eijk R."/>
            <person name="Schleper C."/>
            <person name="Guy L."/>
            <person name="Ettema T.J."/>
        </authorList>
    </citation>
    <scope>NUCLEOTIDE SEQUENCE</scope>
</reference>
<gene>
    <name evidence="1" type="ORF">LCGC14_2645590</name>
</gene>
<evidence type="ECO:0000313" key="1">
    <source>
        <dbReference type="EMBL" id="KKK98154.1"/>
    </source>
</evidence>
<feature type="non-terminal residue" evidence="1">
    <location>
        <position position="451"/>
    </location>
</feature>
<dbReference type="EMBL" id="LAZR01045743">
    <property type="protein sequence ID" value="KKK98154.1"/>
    <property type="molecule type" value="Genomic_DNA"/>
</dbReference>
<feature type="non-terminal residue" evidence="1">
    <location>
        <position position="1"/>
    </location>
</feature>
<sequence>GLNNALNPSSAKYREGMAYRSKNCRIDEDGLWKARRQLVGCSQPPTLLPAWGGGTHVKNLAVGNVDTIVQSIATTESVDVGSNGILYGTTGLGAINWRNTGEGGTVTTYTPPADFGGATNKVTGLDTSGRQENGVYYYMCTYYDTARKRESLPSNVDKFEVTGDTNEKAVRITFPAASSTTRVRIYRTLRVSAAENIYNATNIFYFVAEKTSGTTHDDYRHDDEIRNNEYEGRGTVPPNDIDYIASYNNRMLYFKGNTIYWSSSGRPEEVAQDYTIAYADAPSDTIACKPKLSLGVYGEAKYEITELAGQKVLGAILKDGKLWLWTASMTGYLKATNRLEGYRFKAFRKGVGIVSDKTLAYTPYGIFGADRQGMWLLDNADRLTRLTEKVIDIYGGTDTTLSQVSITNSFGVWIPILNEYWWSVDNVQIAYQADRGIFVGPYTYAINGGCS</sequence>
<organism evidence="1">
    <name type="scientific">marine sediment metagenome</name>
    <dbReference type="NCBI Taxonomy" id="412755"/>
    <lineage>
        <taxon>unclassified sequences</taxon>
        <taxon>metagenomes</taxon>
        <taxon>ecological metagenomes</taxon>
    </lineage>
</organism>
<comment type="caution">
    <text evidence="1">The sequence shown here is derived from an EMBL/GenBank/DDBJ whole genome shotgun (WGS) entry which is preliminary data.</text>
</comment>
<dbReference type="AlphaFoldDB" id="A0A0F9C6S2"/>
<name>A0A0F9C6S2_9ZZZZ</name>
<protein>
    <submittedName>
        <fullName evidence="1">Uncharacterized protein</fullName>
    </submittedName>
</protein>
<proteinExistence type="predicted"/>